<organism evidence="1 2">
    <name type="scientific">Daphnia magna</name>
    <dbReference type="NCBI Taxonomy" id="35525"/>
    <lineage>
        <taxon>Eukaryota</taxon>
        <taxon>Metazoa</taxon>
        <taxon>Ecdysozoa</taxon>
        <taxon>Arthropoda</taxon>
        <taxon>Crustacea</taxon>
        <taxon>Branchiopoda</taxon>
        <taxon>Diplostraca</taxon>
        <taxon>Cladocera</taxon>
        <taxon>Anomopoda</taxon>
        <taxon>Daphniidae</taxon>
        <taxon>Daphnia</taxon>
    </lineage>
</organism>
<gene>
    <name evidence="1" type="ORF">OUZ56_005473</name>
</gene>
<protein>
    <submittedName>
        <fullName evidence="1">Uncharacterized protein</fullName>
    </submittedName>
</protein>
<name>A0ABQ9YSW9_9CRUS</name>
<accession>A0ABQ9YSW9</accession>
<proteinExistence type="predicted"/>
<keyword evidence="2" id="KW-1185">Reference proteome</keyword>
<evidence type="ECO:0000313" key="1">
    <source>
        <dbReference type="EMBL" id="KAK4003718.1"/>
    </source>
</evidence>
<dbReference type="Proteomes" id="UP001234178">
    <property type="component" value="Unassembled WGS sequence"/>
</dbReference>
<reference evidence="1 2" key="1">
    <citation type="journal article" date="2023" name="Nucleic Acids Res.">
        <title>The hologenome of Daphnia magna reveals possible DNA methylation and microbiome-mediated evolution of the host genome.</title>
        <authorList>
            <person name="Chaturvedi A."/>
            <person name="Li X."/>
            <person name="Dhandapani V."/>
            <person name="Marshall H."/>
            <person name="Kissane S."/>
            <person name="Cuenca-Cambronero M."/>
            <person name="Asole G."/>
            <person name="Calvet F."/>
            <person name="Ruiz-Romero M."/>
            <person name="Marangio P."/>
            <person name="Guigo R."/>
            <person name="Rago D."/>
            <person name="Mirbahai L."/>
            <person name="Eastwood N."/>
            <person name="Colbourne J.K."/>
            <person name="Zhou J."/>
            <person name="Mallon E."/>
            <person name="Orsini L."/>
        </authorList>
    </citation>
    <scope>NUCLEOTIDE SEQUENCE [LARGE SCALE GENOMIC DNA]</scope>
    <source>
        <strain evidence="1">LRV0_1</strain>
    </source>
</reference>
<evidence type="ECO:0000313" key="2">
    <source>
        <dbReference type="Proteomes" id="UP001234178"/>
    </source>
</evidence>
<dbReference type="EMBL" id="JAOYFB010000001">
    <property type="protein sequence ID" value="KAK4003718.1"/>
    <property type="molecule type" value="Genomic_DNA"/>
</dbReference>
<comment type="caution">
    <text evidence="1">The sequence shown here is derived from an EMBL/GenBank/DDBJ whole genome shotgun (WGS) entry which is preliminary data.</text>
</comment>
<sequence length="291" mass="32514">MIPRPISDELTIFLLKPLSGEESKAISKRFPMVFEDPDFGLKPSKLDGYMQRQAKDMGVLKAVNTTEDVLITAQLKIMDVAPPLVDLYARFSAPGGGEAEELIKVSVEAALRQWGRAFLHVTKLRGQAVISRVEHKSEFILSDPEVFAPGKEARELLFTDRFLSAMLKEAKQDATLAQRDGLVTAAKQSSIQRPRQHTRRVAVKRPTFVPFRTHRPALGAARGRGLGRLAQCGRGHGRAQNTFTQRQRLQHYGVGGRLQFFAKNWKRVTDDPWVLGTVSEGLKIDFISNPT</sequence>